<evidence type="ECO:0000313" key="1">
    <source>
        <dbReference type="EMBL" id="ERM81640.1"/>
    </source>
</evidence>
<keyword evidence="2" id="KW-1185">Reference proteome</keyword>
<accession>U5BMB4</accession>
<proteinExistence type="predicted"/>
<dbReference type="EMBL" id="AWXR01000045">
    <property type="protein sequence ID" value="ERM81640.1"/>
    <property type="molecule type" value="Genomic_DNA"/>
</dbReference>
<sequence>MGSLNLPYLPENIFLEYKYFFSGEIISKDCGFDLYIVSTI</sequence>
<reference evidence="1 2" key="1">
    <citation type="journal article" date="2013" name="Genome Announc.">
        <title>Draft Genome Sequence of the Psychrophilic and Alkaliphilic Rhodonellum psychrophilum Strain GCM71T.</title>
        <authorList>
            <person name="Hauptmann A.L."/>
            <person name="Glaring M.A."/>
            <person name="Hallin P.F."/>
            <person name="Prieme A."/>
            <person name="Stougaard P."/>
        </authorList>
    </citation>
    <scope>NUCLEOTIDE SEQUENCE [LARGE SCALE GENOMIC DNA]</scope>
    <source>
        <strain evidence="1 2">GCM71</strain>
    </source>
</reference>
<dbReference type="AlphaFoldDB" id="U5BMB4"/>
<organism evidence="1 2">
    <name type="scientific">Rhodonellum psychrophilum GCM71 = DSM 17998</name>
    <dbReference type="NCBI Taxonomy" id="1123057"/>
    <lineage>
        <taxon>Bacteria</taxon>
        <taxon>Pseudomonadati</taxon>
        <taxon>Bacteroidota</taxon>
        <taxon>Cytophagia</taxon>
        <taxon>Cytophagales</taxon>
        <taxon>Cytophagaceae</taxon>
        <taxon>Rhodonellum</taxon>
    </lineage>
</organism>
<name>U5BMB4_9BACT</name>
<evidence type="ECO:0000313" key="2">
    <source>
        <dbReference type="Proteomes" id="UP000016843"/>
    </source>
</evidence>
<comment type="caution">
    <text evidence="1">The sequence shown here is derived from an EMBL/GenBank/DDBJ whole genome shotgun (WGS) entry which is preliminary data.</text>
</comment>
<gene>
    <name evidence="1" type="ORF">P872_20000</name>
</gene>
<protein>
    <submittedName>
        <fullName evidence="1">Uncharacterized protein</fullName>
    </submittedName>
</protein>
<dbReference type="Proteomes" id="UP000016843">
    <property type="component" value="Unassembled WGS sequence"/>
</dbReference>